<evidence type="ECO:0000313" key="1">
    <source>
        <dbReference type="EMBL" id="GFS93139.1"/>
    </source>
</evidence>
<protein>
    <submittedName>
        <fullName evidence="1">Uncharacterized protein</fullName>
    </submittedName>
</protein>
<accession>A0A8X6TCH2</accession>
<organism evidence="1 2">
    <name type="scientific">Nephila pilipes</name>
    <name type="common">Giant wood spider</name>
    <name type="synonym">Nephila maculata</name>
    <dbReference type="NCBI Taxonomy" id="299642"/>
    <lineage>
        <taxon>Eukaryota</taxon>
        <taxon>Metazoa</taxon>
        <taxon>Ecdysozoa</taxon>
        <taxon>Arthropoda</taxon>
        <taxon>Chelicerata</taxon>
        <taxon>Arachnida</taxon>
        <taxon>Araneae</taxon>
        <taxon>Araneomorphae</taxon>
        <taxon>Entelegynae</taxon>
        <taxon>Araneoidea</taxon>
        <taxon>Nephilidae</taxon>
        <taxon>Nephila</taxon>
    </lineage>
</organism>
<gene>
    <name evidence="1" type="ORF">NPIL_489241</name>
</gene>
<dbReference type="EMBL" id="BMAW01100044">
    <property type="protein sequence ID" value="GFS93139.1"/>
    <property type="molecule type" value="Genomic_DNA"/>
</dbReference>
<comment type="caution">
    <text evidence="1">The sequence shown here is derived from an EMBL/GenBank/DDBJ whole genome shotgun (WGS) entry which is preliminary data.</text>
</comment>
<dbReference type="AlphaFoldDB" id="A0A8X6TCH2"/>
<evidence type="ECO:0000313" key="2">
    <source>
        <dbReference type="Proteomes" id="UP000887013"/>
    </source>
</evidence>
<name>A0A8X6TCH2_NEPPI</name>
<reference evidence="1" key="1">
    <citation type="submission" date="2020-08" db="EMBL/GenBank/DDBJ databases">
        <title>Multicomponent nature underlies the extraordinary mechanical properties of spider dragline silk.</title>
        <authorList>
            <person name="Kono N."/>
            <person name="Nakamura H."/>
            <person name="Mori M."/>
            <person name="Yoshida Y."/>
            <person name="Ohtoshi R."/>
            <person name="Malay A.D."/>
            <person name="Moran D.A.P."/>
            <person name="Tomita M."/>
            <person name="Numata K."/>
            <person name="Arakawa K."/>
        </authorList>
    </citation>
    <scope>NUCLEOTIDE SEQUENCE</scope>
</reference>
<proteinExistence type="predicted"/>
<sequence>MTHLQLSRCSETQDQCWRCPEGPVHRQNGGLFVQATTTWVRISQPLGSCSNFEGAESLITPTSSTISCTVKRRSTITKFRTLSTLAAPREVWGLPQHSPSPSPLMCSHL</sequence>
<dbReference type="Proteomes" id="UP000887013">
    <property type="component" value="Unassembled WGS sequence"/>
</dbReference>
<keyword evidence="2" id="KW-1185">Reference proteome</keyword>